<dbReference type="CDD" id="cd00782">
    <property type="entry name" value="MutL_Trans"/>
    <property type="match status" value="1"/>
</dbReference>
<keyword evidence="8" id="KW-0255">Endonuclease</keyword>
<dbReference type="Gene3D" id="3.30.565.10">
    <property type="entry name" value="Histidine kinase-like ATPase, C-terminal domain"/>
    <property type="match status" value="1"/>
</dbReference>
<dbReference type="InterPro" id="IPR036890">
    <property type="entry name" value="HATPase_C_sf"/>
</dbReference>
<dbReference type="Gene3D" id="3.30.1540.20">
    <property type="entry name" value="MutL, C-terminal domain, dimerisation subdomain"/>
    <property type="match status" value="1"/>
</dbReference>
<dbReference type="GO" id="GO:0140664">
    <property type="term" value="F:ATP-dependent DNA damage sensor activity"/>
    <property type="evidence" value="ECO:0007669"/>
    <property type="project" value="InterPro"/>
</dbReference>
<dbReference type="Pfam" id="PF13589">
    <property type="entry name" value="HATPase_c_3"/>
    <property type="match status" value="1"/>
</dbReference>
<evidence type="ECO:0000256" key="5">
    <source>
        <dbReference type="SAM" id="MobiDB-lite"/>
    </source>
</evidence>
<dbReference type="Gene3D" id="3.30.1370.100">
    <property type="entry name" value="MutL, C-terminal domain, regulatory subdomain"/>
    <property type="match status" value="1"/>
</dbReference>
<protein>
    <recommendedName>
        <fullName evidence="4">DNA mismatch repair protein MutL</fullName>
    </recommendedName>
</protein>
<dbReference type="GO" id="GO:0032300">
    <property type="term" value="C:mismatch repair complex"/>
    <property type="evidence" value="ECO:0007669"/>
    <property type="project" value="InterPro"/>
</dbReference>
<dbReference type="SMART" id="SM01340">
    <property type="entry name" value="DNA_mis_repair"/>
    <property type="match status" value="1"/>
</dbReference>
<dbReference type="InterPro" id="IPR038973">
    <property type="entry name" value="MutL/Mlh/Pms-like"/>
</dbReference>
<evidence type="ECO:0000313" key="8">
    <source>
        <dbReference type="EMBL" id="MBC8528830.1"/>
    </source>
</evidence>
<keyword evidence="2 4" id="KW-0227">DNA damage</keyword>
<evidence type="ECO:0000256" key="2">
    <source>
        <dbReference type="ARBA" id="ARBA00022763"/>
    </source>
</evidence>
<proteinExistence type="inferred from homology"/>
<feature type="domain" description="DNA mismatch repair protein S5" evidence="7">
    <location>
        <begin position="209"/>
        <end position="327"/>
    </location>
</feature>
<feature type="domain" description="MutL C-terminal dimerisation" evidence="6">
    <location>
        <begin position="481"/>
        <end position="623"/>
    </location>
</feature>
<evidence type="ECO:0000256" key="1">
    <source>
        <dbReference type="ARBA" id="ARBA00006082"/>
    </source>
</evidence>
<dbReference type="Gene3D" id="3.30.230.10">
    <property type="match status" value="1"/>
</dbReference>
<keyword evidence="8" id="KW-0540">Nuclease</keyword>
<comment type="caution">
    <text evidence="8">The sequence shown here is derived from an EMBL/GenBank/DDBJ whole genome shotgun (WGS) entry which is preliminary data.</text>
</comment>
<evidence type="ECO:0000259" key="7">
    <source>
        <dbReference type="SMART" id="SM01340"/>
    </source>
</evidence>
<dbReference type="InterPro" id="IPR037198">
    <property type="entry name" value="MutL_C_sf"/>
</dbReference>
<comment type="function">
    <text evidence="4">This protein is involved in the repair of mismatches in DNA. It is required for dam-dependent methyl-directed DNA mismatch repair. May act as a 'molecular matchmaker', a protein that promotes the formation of a stable complex between two or more DNA-binding proteins in an ATP-dependent manner without itself being part of a final effector complex.</text>
</comment>
<evidence type="ECO:0000313" key="9">
    <source>
        <dbReference type="Proteomes" id="UP000654279"/>
    </source>
</evidence>
<dbReference type="EMBL" id="JACRSO010000002">
    <property type="protein sequence ID" value="MBC8528830.1"/>
    <property type="molecule type" value="Genomic_DNA"/>
</dbReference>
<evidence type="ECO:0000259" key="6">
    <source>
        <dbReference type="SMART" id="SM00853"/>
    </source>
</evidence>
<dbReference type="GO" id="GO:0006298">
    <property type="term" value="P:mismatch repair"/>
    <property type="evidence" value="ECO:0007669"/>
    <property type="project" value="UniProtKB-UniRule"/>
</dbReference>
<dbReference type="AlphaFoldDB" id="A0A926HMQ1"/>
<accession>A0A926HMQ1</accession>
<dbReference type="SUPFAM" id="SSF54211">
    <property type="entry name" value="Ribosomal protein S5 domain 2-like"/>
    <property type="match status" value="1"/>
</dbReference>
<dbReference type="SUPFAM" id="SSF118116">
    <property type="entry name" value="DNA mismatch repair protein MutL"/>
    <property type="match status" value="1"/>
</dbReference>
<dbReference type="GO" id="GO:0005524">
    <property type="term" value="F:ATP binding"/>
    <property type="evidence" value="ECO:0007669"/>
    <property type="project" value="InterPro"/>
</dbReference>
<dbReference type="GO" id="GO:0004519">
    <property type="term" value="F:endonuclease activity"/>
    <property type="evidence" value="ECO:0007669"/>
    <property type="project" value="UniProtKB-KW"/>
</dbReference>
<dbReference type="InterPro" id="IPR042121">
    <property type="entry name" value="MutL_C_regsub"/>
</dbReference>
<dbReference type="InterPro" id="IPR014762">
    <property type="entry name" value="DNA_mismatch_repair_CS"/>
</dbReference>
<reference evidence="8" key="1">
    <citation type="submission" date="2020-08" db="EMBL/GenBank/DDBJ databases">
        <title>Genome public.</title>
        <authorList>
            <person name="Liu C."/>
            <person name="Sun Q."/>
        </authorList>
    </citation>
    <scope>NUCLEOTIDE SEQUENCE</scope>
    <source>
        <strain evidence="8">NSJ-44</strain>
    </source>
</reference>
<dbReference type="NCBIfam" id="TIGR00585">
    <property type="entry name" value="mutl"/>
    <property type="match status" value="1"/>
</dbReference>
<gene>
    <name evidence="4 8" type="primary">mutL</name>
    <name evidence="8" type="ORF">H8699_05270</name>
</gene>
<dbReference type="PANTHER" id="PTHR10073:SF12">
    <property type="entry name" value="DNA MISMATCH REPAIR PROTEIN MLH1"/>
    <property type="match status" value="1"/>
</dbReference>
<dbReference type="Proteomes" id="UP000654279">
    <property type="component" value="Unassembled WGS sequence"/>
</dbReference>
<dbReference type="RefSeq" id="WP_249284787.1">
    <property type="nucleotide sequence ID" value="NZ_JACRSO010000002.1"/>
</dbReference>
<sequence>MGRINVLSKETANLIAAGEVVERPSSIVKELVENAFDAGASAVTVEIRSGGIQMVRVTDNGCGMDEEDALACFKSHATSKMRDAQELDHIRTMGFRGEALASIAAVSRVTLRTRMQDSDIGTQVRMEGGTLIAKEEAGCPEGTTLIVEDLFYNTPARLKFLKQPRSEAGYVSDLIARLILTHPEIALKFIVDGRLIYHSPGDGDLKSAVYTVYGREGATGVLPVALEDSGISISGYVGLPSLARGNRARETFIVNGRYVRDAILANAVETAYDTRLMINRFPFFVLCIVVEPEEVDVNVHPNKLEVRFRNLDVVRAQVHSAVVNALQAQTEAARPRLRPQPEAELPKGTWIPSRRDEVQDKRQGQQTTQAENRQEPAPLGERSAPFTPQMPPKREYNRDSTLHLAELLKQNIAARTGPAKTSLGEGAGPEVHVTKAKVEALRTDVAPDRALQQEQVVLTPEPDGKDATTVLEPTVSERSRLIGTAFETYIILEMDKRVLLIDQHAAHERLLYEKYTAQIEAQQVAKQPLLVPAVVTLTPSDKVRLLEKQDWFSQLGFEIEDFGDNAIQIRTVPLVMGNPQPQSFFNELLDRSDDMRVRAPLDLKRDRIAQMACKHAIKAGDSLSKEEINALLALIEKEKTPLTCPHGRPIFIAITKSELEKRFGRIQ</sequence>
<dbReference type="SUPFAM" id="SSF55874">
    <property type="entry name" value="ATPase domain of HSP90 chaperone/DNA topoisomerase II/histidine kinase"/>
    <property type="match status" value="1"/>
</dbReference>
<dbReference type="InterPro" id="IPR020667">
    <property type="entry name" value="DNA_mismatch_repair_MutL"/>
</dbReference>
<evidence type="ECO:0000256" key="4">
    <source>
        <dbReference type="HAMAP-Rule" id="MF_00149"/>
    </source>
</evidence>
<keyword evidence="3 4" id="KW-0234">DNA repair</keyword>
<dbReference type="PANTHER" id="PTHR10073">
    <property type="entry name" value="DNA MISMATCH REPAIR PROTEIN MLH, PMS, MUTL"/>
    <property type="match status" value="1"/>
</dbReference>
<feature type="compositionally biased region" description="Basic and acidic residues" evidence="5">
    <location>
        <begin position="353"/>
        <end position="363"/>
    </location>
</feature>
<dbReference type="GO" id="GO:0030983">
    <property type="term" value="F:mismatched DNA binding"/>
    <property type="evidence" value="ECO:0007669"/>
    <property type="project" value="InterPro"/>
</dbReference>
<dbReference type="InterPro" id="IPR014790">
    <property type="entry name" value="MutL_C"/>
</dbReference>
<dbReference type="InterPro" id="IPR020568">
    <property type="entry name" value="Ribosomal_Su5_D2-typ_SF"/>
</dbReference>
<dbReference type="InterPro" id="IPR042120">
    <property type="entry name" value="MutL_C_dimsub"/>
</dbReference>
<name>A0A926HMQ1_9FIRM</name>
<feature type="region of interest" description="Disordered" evidence="5">
    <location>
        <begin position="329"/>
        <end position="396"/>
    </location>
</feature>
<dbReference type="SMART" id="SM00853">
    <property type="entry name" value="MutL_C"/>
    <property type="match status" value="1"/>
</dbReference>
<dbReference type="InterPro" id="IPR014721">
    <property type="entry name" value="Ribsml_uS5_D2-typ_fold_subgr"/>
</dbReference>
<dbReference type="Pfam" id="PF01119">
    <property type="entry name" value="DNA_mis_repair"/>
    <property type="match status" value="1"/>
</dbReference>
<dbReference type="PROSITE" id="PS00058">
    <property type="entry name" value="DNA_MISMATCH_REPAIR_1"/>
    <property type="match status" value="1"/>
</dbReference>
<dbReference type="CDD" id="cd16926">
    <property type="entry name" value="HATPase_MutL-MLH-PMS-like"/>
    <property type="match status" value="1"/>
</dbReference>
<dbReference type="HAMAP" id="MF_00149">
    <property type="entry name" value="DNA_mis_repair"/>
    <property type="match status" value="1"/>
</dbReference>
<dbReference type="FunFam" id="3.30.565.10:FF:000003">
    <property type="entry name" value="DNA mismatch repair endonuclease MutL"/>
    <property type="match status" value="1"/>
</dbReference>
<dbReference type="GO" id="GO:0016887">
    <property type="term" value="F:ATP hydrolysis activity"/>
    <property type="evidence" value="ECO:0007669"/>
    <property type="project" value="InterPro"/>
</dbReference>
<keyword evidence="8" id="KW-0378">Hydrolase</keyword>
<keyword evidence="9" id="KW-1185">Reference proteome</keyword>
<organism evidence="8 9">
    <name type="scientific">Luoshenia tenuis</name>
    <dbReference type="NCBI Taxonomy" id="2763654"/>
    <lineage>
        <taxon>Bacteria</taxon>
        <taxon>Bacillati</taxon>
        <taxon>Bacillota</taxon>
        <taxon>Clostridia</taxon>
        <taxon>Christensenellales</taxon>
        <taxon>Christensenellaceae</taxon>
        <taxon>Luoshenia</taxon>
    </lineage>
</organism>
<evidence type="ECO:0000256" key="3">
    <source>
        <dbReference type="ARBA" id="ARBA00023204"/>
    </source>
</evidence>
<dbReference type="InterPro" id="IPR002099">
    <property type="entry name" value="MutL/Mlh/PMS"/>
</dbReference>
<comment type="similarity">
    <text evidence="1 4">Belongs to the DNA mismatch repair MutL/HexB family.</text>
</comment>
<dbReference type="InterPro" id="IPR013507">
    <property type="entry name" value="DNA_mismatch_S5_2-like"/>
</dbReference>
<dbReference type="Pfam" id="PF08676">
    <property type="entry name" value="MutL_C"/>
    <property type="match status" value="1"/>
</dbReference>